<dbReference type="PANTHER" id="PTHR33284:SF1">
    <property type="entry name" value="RIBOSOMAL PROTEIN L25_GLN-TRNA SYNTHETASE, ANTI-CODON-BINDING DOMAIN-CONTAINING PROTEIN"/>
    <property type="match status" value="1"/>
</dbReference>
<accession>A0ABY5DLB6</accession>
<evidence type="ECO:0000259" key="8">
    <source>
        <dbReference type="Pfam" id="PF14693"/>
    </source>
</evidence>
<dbReference type="Pfam" id="PF01386">
    <property type="entry name" value="Ribosomal_L25p"/>
    <property type="match status" value="1"/>
</dbReference>
<dbReference type="InterPro" id="IPR020056">
    <property type="entry name" value="Rbsml_bL25/Gln-tRNA_synth_N"/>
</dbReference>
<name>A0ABY5DLB6_9GAMM</name>
<dbReference type="EMBL" id="CP092900">
    <property type="protein sequence ID" value="UTC24567.1"/>
    <property type="molecule type" value="Genomic_DNA"/>
</dbReference>
<comment type="subunit">
    <text evidence="5">Part of the 50S ribosomal subunit; part of the 5S rRNA/L5/L18/L25 subcomplex. Contacts the 5S rRNA. Binds to the 5S rRNA independently of L5 and L18.</text>
</comment>
<evidence type="ECO:0000256" key="2">
    <source>
        <dbReference type="ARBA" id="ARBA00022884"/>
    </source>
</evidence>
<organism evidence="9 10">
    <name type="scientific">Candidatus Comchoanobacter bicostacola</name>
    <dbReference type="NCBI Taxonomy" id="2919598"/>
    <lineage>
        <taxon>Bacteria</taxon>
        <taxon>Pseudomonadati</taxon>
        <taxon>Pseudomonadota</taxon>
        <taxon>Gammaproteobacteria</taxon>
        <taxon>Candidatus Comchoanobacterales</taxon>
        <taxon>Candidatus Comchoanobacteraceae</taxon>
        <taxon>Candidatus Comchoanobacter</taxon>
    </lineage>
</organism>
<dbReference type="GO" id="GO:0005840">
    <property type="term" value="C:ribosome"/>
    <property type="evidence" value="ECO:0007669"/>
    <property type="project" value="UniProtKB-KW"/>
</dbReference>
<protein>
    <recommendedName>
        <fullName evidence="5">Large ribosomal subunit protein bL25</fullName>
    </recommendedName>
    <alternativeName>
        <fullName evidence="5">General stress protein CTC</fullName>
    </alternativeName>
</protein>
<dbReference type="InterPro" id="IPR011035">
    <property type="entry name" value="Ribosomal_bL25/Gln-tRNA_synth"/>
</dbReference>
<evidence type="ECO:0000256" key="3">
    <source>
        <dbReference type="ARBA" id="ARBA00022980"/>
    </source>
</evidence>
<evidence type="ECO:0000256" key="6">
    <source>
        <dbReference type="SAM" id="MobiDB-lite"/>
    </source>
</evidence>
<evidence type="ECO:0000256" key="1">
    <source>
        <dbReference type="ARBA" id="ARBA00022730"/>
    </source>
</evidence>
<gene>
    <name evidence="5" type="primary">rplY</name>
    <name evidence="5" type="synonym">ctc</name>
    <name evidence="9" type="ORF">MMH89_00095</name>
</gene>
<dbReference type="HAMAP" id="MF_01334">
    <property type="entry name" value="Ribosomal_bL25_CTC"/>
    <property type="match status" value="1"/>
</dbReference>
<dbReference type="RefSeq" id="WP_258568351.1">
    <property type="nucleotide sequence ID" value="NZ_CP092900.1"/>
</dbReference>
<comment type="similarity">
    <text evidence="5">Belongs to the bacterial ribosomal protein bL25 family. CTC subfamily.</text>
</comment>
<proteinExistence type="inferred from homology"/>
<reference evidence="9 10" key="1">
    <citation type="journal article" date="2022" name="Nat. Microbiol.">
        <title>The microbiome of a bacterivorous marine choanoflagellate contains a resource-demanding obligate bacterial associate.</title>
        <authorList>
            <person name="Needham D.M."/>
            <person name="Poirier C."/>
            <person name="Bachy C."/>
            <person name="George E.E."/>
            <person name="Wilken S."/>
            <person name="Yung C.C.M."/>
            <person name="Limardo A.J."/>
            <person name="Morando M."/>
            <person name="Sudek L."/>
            <person name="Malmstrom R.R."/>
            <person name="Keeling P.J."/>
            <person name="Santoro A.E."/>
            <person name="Worden A.Z."/>
        </authorList>
    </citation>
    <scope>NUCLEOTIDE SEQUENCE [LARGE SCALE GENOMIC DNA]</scope>
    <source>
        <strain evidence="9 10">Comchoano-1</strain>
    </source>
</reference>
<feature type="domain" description="Large ribosomal subunit protein bL25 L25" evidence="7">
    <location>
        <begin position="3"/>
        <end position="89"/>
    </location>
</feature>
<comment type="function">
    <text evidence="5">This is one of the proteins that binds to the 5S RNA in the ribosome where it forms part of the central protuberance.</text>
</comment>
<keyword evidence="2 5" id="KW-0694">RNA-binding</keyword>
<feature type="domain" description="Large ribosomal subunit protein bL25 beta" evidence="8">
    <location>
        <begin position="97"/>
        <end position="185"/>
    </location>
</feature>
<dbReference type="Gene3D" id="2.40.240.10">
    <property type="entry name" value="Ribosomal Protein L25, Chain P"/>
    <property type="match status" value="1"/>
</dbReference>
<feature type="region of interest" description="Disordered" evidence="6">
    <location>
        <begin position="181"/>
        <end position="221"/>
    </location>
</feature>
<dbReference type="InterPro" id="IPR020930">
    <property type="entry name" value="Ribosomal_uL5_bac-type"/>
</dbReference>
<keyword evidence="4 5" id="KW-0687">Ribonucleoprotein</keyword>
<dbReference type="Gene3D" id="2.170.120.20">
    <property type="entry name" value="Ribosomal protein L25, beta domain"/>
    <property type="match status" value="1"/>
</dbReference>
<keyword evidence="10" id="KW-1185">Reference proteome</keyword>
<evidence type="ECO:0000313" key="9">
    <source>
        <dbReference type="EMBL" id="UTC24567.1"/>
    </source>
</evidence>
<dbReference type="InterPro" id="IPR020057">
    <property type="entry name" value="Ribosomal_bL25_b-dom"/>
</dbReference>
<keyword evidence="1 5" id="KW-0699">rRNA-binding</keyword>
<dbReference type="NCBIfam" id="TIGR00731">
    <property type="entry name" value="bL25_bact_ctc"/>
    <property type="match status" value="1"/>
</dbReference>
<dbReference type="InterPro" id="IPR001021">
    <property type="entry name" value="Ribosomal_bL25_long"/>
</dbReference>
<dbReference type="CDD" id="cd00495">
    <property type="entry name" value="Ribosomal_L25_TL5_CTC"/>
    <property type="match status" value="1"/>
</dbReference>
<evidence type="ECO:0000256" key="4">
    <source>
        <dbReference type="ARBA" id="ARBA00023274"/>
    </source>
</evidence>
<feature type="compositionally biased region" description="Acidic residues" evidence="6">
    <location>
        <begin position="187"/>
        <end position="213"/>
    </location>
</feature>
<dbReference type="InterPro" id="IPR037121">
    <property type="entry name" value="Ribosomal_bL25_C"/>
</dbReference>
<evidence type="ECO:0000256" key="5">
    <source>
        <dbReference type="HAMAP-Rule" id="MF_01334"/>
    </source>
</evidence>
<dbReference type="PANTHER" id="PTHR33284">
    <property type="entry name" value="RIBOSOMAL PROTEIN L25/GLN-TRNA SYNTHETASE, ANTI-CODON-BINDING DOMAIN-CONTAINING PROTEIN"/>
    <property type="match status" value="1"/>
</dbReference>
<evidence type="ECO:0000313" key="10">
    <source>
        <dbReference type="Proteomes" id="UP001055955"/>
    </source>
</evidence>
<sequence>MILKLEERSKVGSNAAQALRASGHVPAVLYGPKQAAQAVSVPTDALAQLMRTEKPTLHPFHVSVGSKKHQVLLKSYVKDLQSKLVHVDFYVLAKGAKVTVVVPVKYENEESAVGIKAGGVVTHHITELKVDALPKDIPDHIVVDIANLDIGDIIHLSALKVPGKVELHDKVDEQHDPILVSCKPPTIEEESVEVEAEQDDVPMSEGDESEEQQSEQKTDKS</sequence>
<keyword evidence="3 5" id="KW-0689">Ribosomal protein</keyword>
<dbReference type="Proteomes" id="UP001055955">
    <property type="component" value="Chromosome"/>
</dbReference>
<dbReference type="SUPFAM" id="SSF50715">
    <property type="entry name" value="Ribosomal protein L25-like"/>
    <property type="match status" value="1"/>
</dbReference>
<dbReference type="InterPro" id="IPR029751">
    <property type="entry name" value="Ribosomal_L25_dom"/>
</dbReference>
<evidence type="ECO:0000259" key="7">
    <source>
        <dbReference type="Pfam" id="PF01386"/>
    </source>
</evidence>
<dbReference type="Pfam" id="PF14693">
    <property type="entry name" value="Ribosomal_TL5_C"/>
    <property type="match status" value="1"/>
</dbReference>